<dbReference type="STRING" id="636.AAW15_05315"/>
<feature type="domain" description="YbhG-like alpha-helical hairpin" evidence="5">
    <location>
        <begin position="75"/>
        <end position="204"/>
    </location>
</feature>
<keyword evidence="4" id="KW-0472">Membrane</keyword>
<keyword evidence="4" id="KW-1133">Transmembrane helix</keyword>
<keyword evidence="4" id="KW-0812">Transmembrane</keyword>
<comment type="subcellular location">
    <subcellularLocation>
        <location evidence="1">Cell envelope</location>
    </subcellularLocation>
</comment>
<evidence type="ECO:0000313" key="6">
    <source>
        <dbReference type="EMBL" id="PEH72205.1"/>
    </source>
</evidence>
<dbReference type="SUPFAM" id="SSF111369">
    <property type="entry name" value="HlyD-like secretion proteins"/>
    <property type="match status" value="3"/>
</dbReference>
<organism evidence="6 7">
    <name type="scientific">Edwardsiella tarda</name>
    <dbReference type="NCBI Taxonomy" id="636"/>
    <lineage>
        <taxon>Bacteria</taxon>
        <taxon>Pseudomonadati</taxon>
        <taxon>Pseudomonadota</taxon>
        <taxon>Gammaproteobacteria</taxon>
        <taxon>Enterobacterales</taxon>
        <taxon>Hafniaceae</taxon>
        <taxon>Edwardsiella</taxon>
    </lineage>
</organism>
<comment type="caution">
    <text evidence="6">The sequence shown here is derived from an EMBL/GenBank/DDBJ whole genome shotgun (WGS) entry which is preliminary data.</text>
</comment>
<dbReference type="Gene3D" id="2.40.50.100">
    <property type="match status" value="1"/>
</dbReference>
<dbReference type="NCBIfam" id="NF002939">
    <property type="entry name" value="PRK03598.1"/>
    <property type="match status" value="1"/>
</dbReference>
<dbReference type="AlphaFoldDB" id="A0A2A7U1G0"/>
<sequence>MNKRRVAGVVIGIVLIALIAGGYGYYRSQQDQPLTLYGNVDIRTVNLGFRVSGRLASLTVDEGAAVKPGMLLGRLDDAPYVNALNEARAAAAAAQANLALLQAGYRSEEIAQAQAAVVQAEANYRYMQSFYERQQGLWASRAVSANELESARTNRNQAQAQLQQARDRLAQYQSGNRPQQIEQAQAQLQQAQAQVAQAELNLHDTALFAPSRGTVMTRAVEPGTMLAAGNTVFNVALTRPVWVRAYIDETHLDRAIPGTPIALYIDGRRQPYHGTIGFVSPTAEFTPKSVETPDLRTSLVYRLRVIVDDADDALRQGMPVTLRFPTPPAQR</sequence>
<evidence type="ECO:0000313" key="7">
    <source>
        <dbReference type="Proteomes" id="UP000219788"/>
    </source>
</evidence>
<evidence type="ECO:0000256" key="4">
    <source>
        <dbReference type="SAM" id="Phobius"/>
    </source>
</evidence>
<dbReference type="PANTHER" id="PTHR32347">
    <property type="entry name" value="EFFLUX SYSTEM COMPONENT YKNX-RELATED"/>
    <property type="match status" value="1"/>
</dbReference>
<dbReference type="Proteomes" id="UP000219788">
    <property type="component" value="Unassembled WGS sequence"/>
</dbReference>
<dbReference type="InterPro" id="IPR059052">
    <property type="entry name" value="HH_YbhG-like"/>
</dbReference>
<dbReference type="PANTHER" id="PTHR32347:SF29">
    <property type="entry name" value="UPF0194 MEMBRANE PROTEIN YBHG"/>
    <property type="match status" value="1"/>
</dbReference>
<accession>A0A2A7U1G0</accession>
<evidence type="ECO:0000256" key="1">
    <source>
        <dbReference type="ARBA" id="ARBA00004196"/>
    </source>
</evidence>
<dbReference type="Gene3D" id="2.40.30.170">
    <property type="match status" value="1"/>
</dbReference>
<dbReference type="EMBL" id="PDDV01000013">
    <property type="protein sequence ID" value="PEH72205.1"/>
    <property type="molecule type" value="Genomic_DNA"/>
</dbReference>
<evidence type="ECO:0000259" key="5">
    <source>
        <dbReference type="Pfam" id="PF25881"/>
    </source>
</evidence>
<gene>
    <name evidence="6" type="ORF">CRM76_09875</name>
</gene>
<feature type="transmembrane region" description="Helical" evidence="4">
    <location>
        <begin position="7"/>
        <end position="26"/>
    </location>
</feature>
<evidence type="ECO:0000256" key="3">
    <source>
        <dbReference type="SAM" id="Coils"/>
    </source>
</evidence>
<dbReference type="OrthoDB" id="9813967at2"/>
<dbReference type="InterPro" id="IPR050465">
    <property type="entry name" value="UPF0194_transport"/>
</dbReference>
<reference evidence="7" key="1">
    <citation type="submission" date="2017-09" db="EMBL/GenBank/DDBJ databases">
        <title>FDA dAtabase for Regulatory Grade micrObial Sequences (FDA-ARGOS): Supporting development and validation of Infectious Disease Dx tests.</title>
        <authorList>
            <person name="Goldberg B."/>
            <person name="Campos J."/>
            <person name="Tallon L."/>
            <person name="Sadzewicz L."/>
            <person name="Ott S."/>
            <person name="Zhao X."/>
            <person name="Nagaraj S."/>
            <person name="Vavikolanu K."/>
            <person name="Aluvathingal J."/>
            <person name="Nadendla S."/>
            <person name="Geyer C."/>
            <person name="Sichtig H."/>
        </authorList>
    </citation>
    <scope>NUCLEOTIDE SEQUENCE [LARGE SCALE GENOMIC DNA]</scope>
    <source>
        <strain evidence="7">FDAARGOS_370</strain>
    </source>
</reference>
<protein>
    <submittedName>
        <fullName evidence="6">Secretion protein HlyD</fullName>
    </submittedName>
</protein>
<dbReference type="Pfam" id="PF25881">
    <property type="entry name" value="HH_YBHG"/>
    <property type="match status" value="1"/>
</dbReference>
<name>A0A2A7U1G0_EDWTA</name>
<dbReference type="Gene3D" id="1.10.287.470">
    <property type="entry name" value="Helix hairpin bin"/>
    <property type="match status" value="1"/>
</dbReference>
<keyword evidence="2 3" id="KW-0175">Coiled coil</keyword>
<proteinExistence type="predicted"/>
<evidence type="ECO:0000256" key="2">
    <source>
        <dbReference type="ARBA" id="ARBA00023054"/>
    </source>
</evidence>
<dbReference type="RefSeq" id="WP_047059467.1">
    <property type="nucleotide sequence ID" value="NZ_CP011359.2"/>
</dbReference>
<feature type="coiled-coil region" evidence="3">
    <location>
        <begin position="141"/>
        <end position="201"/>
    </location>
</feature>
<dbReference type="GO" id="GO:0042597">
    <property type="term" value="C:periplasmic space"/>
    <property type="evidence" value="ECO:0007669"/>
    <property type="project" value="UniProtKB-SubCell"/>
</dbReference>